<dbReference type="Proteomes" id="UP001320122">
    <property type="component" value="Unassembled WGS sequence"/>
</dbReference>
<evidence type="ECO:0000256" key="1">
    <source>
        <dbReference type="ARBA" id="ARBA00004141"/>
    </source>
</evidence>
<dbReference type="InterPro" id="IPR001248">
    <property type="entry name" value="Pur-cyt_permease"/>
</dbReference>
<dbReference type="EMBL" id="JABFTT010000011">
    <property type="protein sequence ID" value="MCE8021336.1"/>
    <property type="molecule type" value="Genomic_DNA"/>
</dbReference>
<comment type="caution">
    <text evidence="7">The sequence shown here is derived from an EMBL/GenBank/DDBJ whole genome shotgun (WGS) entry which is preliminary data.</text>
</comment>
<proteinExistence type="inferred from homology"/>
<evidence type="ECO:0000256" key="4">
    <source>
        <dbReference type="ARBA" id="ARBA00022989"/>
    </source>
</evidence>
<organism evidence="7 8">
    <name type="scientific">Billgrantia zhangzhouensis</name>
    <dbReference type="NCBI Taxonomy" id="2733481"/>
    <lineage>
        <taxon>Bacteria</taxon>
        <taxon>Pseudomonadati</taxon>
        <taxon>Pseudomonadota</taxon>
        <taxon>Gammaproteobacteria</taxon>
        <taxon>Oceanospirillales</taxon>
        <taxon>Halomonadaceae</taxon>
        <taxon>Billgrantia</taxon>
    </lineage>
</organism>
<feature type="transmembrane region" description="Helical" evidence="6">
    <location>
        <begin position="230"/>
        <end position="256"/>
    </location>
</feature>
<feature type="transmembrane region" description="Helical" evidence="6">
    <location>
        <begin position="382"/>
        <end position="408"/>
    </location>
</feature>
<dbReference type="PANTHER" id="PTHR30569">
    <property type="entry name" value="CYTOSINE TRANSPORTER CODB"/>
    <property type="match status" value="1"/>
</dbReference>
<dbReference type="InterPro" id="IPR030191">
    <property type="entry name" value="CodB"/>
</dbReference>
<keyword evidence="8" id="KW-1185">Reference proteome</keyword>
<keyword evidence="5 6" id="KW-0472">Membrane</keyword>
<protein>
    <recommendedName>
        <fullName evidence="9">Purine-cytosine permease</fullName>
    </recommendedName>
</protein>
<feature type="transmembrane region" description="Helical" evidence="6">
    <location>
        <begin position="197"/>
        <end position="218"/>
    </location>
</feature>
<feature type="transmembrane region" description="Helical" evidence="6">
    <location>
        <begin position="268"/>
        <end position="292"/>
    </location>
</feature>
<dbReference type="RefSeq" id="WP_234274657.1">
    <property type="nucleotide sequence ID" value="NZ_JABFTT010000011.1"/>
</dbReference>
<feature type="transmembrane region" description="Helical" evidence="6">
    <location>
        <begin position="332"/>
        <end position="354"/>
    </location>
</feature>
<feature type="transmembrane region" description="Helical" evidence="6">
    <location>
        <begin position="90"/>
        <end position="114"/>
    </location>
</feature>
<comment type="subcellular location">
    <subcellularLocation>
        <location evidence="1">Membrane</location>
        <topology evidence="1">Multi-pass membrane protein</topology>
    </subcellularLocation>
</comment>
<comment type="similarity">
    <text evidence="2">Belongs to the purine-cytosine permease (2.A.39) family.</text>
</comment>
<evidence type="ECO:0000256" key="3">
    <source>
        <dbReference type="ARBA" id="ARBA00022692"/>
    </source>
</evidence>
<sequence>MDKINSPIPIRQRDANFLPLLWLWASGNVLLASFLVGSYYAFDLGVAGTIWISITANAFAYIICALSCQKSARYGLDEVVALRPTFGMKGASIGGIIIFLITCGWVGILSSMTGSASTMIMSDHLGVAGFSGDYGVYALLIGIVIPLLLIAIKPSVGFKLFSVTAPIMILFTLYMLWRILTTNRVELDGIEQGATLFGASLAIELCFAYAIAWLPYLGAWSRFATSERSAYWASFLGLAVVGTLFAIVGGLATLITGELDPVVWSTQLGLGISSLMIVILGTITSVALLVYSASSAIVSITRNISFRMACLIVAVPSSVLVFSTSLQELFDFIMLFVGLIVGTYWAVAMCDYFLVRHQHIDVTACYDENGPYRYRSGWHPQAFVAMAAGCVVWLFLGGWMSGASWISFTLGETLFSYLTASLPAMLVSAGAYWLLARHQQARVLQASRT</sequence>
<dbReference type="Gene3D" id="1.10.4160.10">
    <property type="entry name" value="Hydantoin permease"/>
    <property type="match status" value="1"/>
</dbReference>
<evidence type="ECO:0000256" key="6">
    <source>
        <dbReference type="SAM" id="Phobius"/>
    </source>
</evidence>
<name>A0ABS9AI20_9GAMM</name>
<evidence type="ECO:0000313" key="7">
    <source>
        <dbReference type="EMBL" id="MCE8021336.1"/>
    </source>
</evidence>
<evidence type="ECO:0000256" key="2">
    <source>
        <dbReference type="ARBA" id="ARBA00008974"/>
    </source>
</evidence>
<dbReference type="Pfam" id="PF02133">
    <property type="entry name" value="Transp_cyt_pur"/>
    <property type="match status" value="1"/>
</dbReference>
<reference evidence="7 8" key="1">
    <citation type="journal article" date="2021" name="Front. Microbiol.">
        <title>Aerobic Denitrification and Heterotrophic Sulfur Oxidation in the Genus Halomonas Revealed by Six Novel Species Characterizations and Genome-Based Analysis.</title>
        <authorList>
            <person name="Wang L."/>
            <person name="Shao Z."/>
        </authorList>
    </citation>
    <scope>NUCLEOTIDE SEQUENCE [LARGE SCALE GENOMIC DNA]</scope>
    <source>
        <strain evidence="7 8">MCCC 1A11036</strain>
    </source>
</reference>
<keyword evidence="4 6" id="KW-1133">Transmembrane helix</keyword>
<evidence type="ECO:0008006" key="9">
    <source>
        <dbReference type="Google" id="ProtNLM"/>
    </source>
</evidence>
<evidence type="ECO:0000313" key="8">
    <source>
        <dbReference type="Proteomes" id="UP001320122"/>
    </source>
</evidence>
<feature type="transmembrane region" description="Helical" evidence="6">
    <location>
        <begin position="158"/>
        <end position="177"/>
    </location>
</feature>
<gene>
    <name evidence="7" type="ORF">HOP51_14640</name>
</gene>
<evidence type="ECO:0000256" key="5">
    <source>
        <dbReference type="ARBA" id="ARBA00023136"/>
    </source>
</evidence>
<feature type="transmembrane region" description="Helical" evidence="6">
    <location>
        <begin position="134"/>
        <end position="151"/>
    </location>
</feature>
<feature type="transmembrane region" description="Helical" evidence="6">
    <location>
        <begin position="21"/>
        <end position="42"/>
    </location>
</feature>
<dbReference type="PANTHER" id="PTHR30569:SF0">
    <property type="entry name" value="CYTOSINE PERMEASE"/>
    <property type="match status" value="1"/>
</dbReference>
<feature type="transmembrane region" description="Helical" evidence="6">
    <location>
        <begin position="414"/>
        <end position="435"/>
    </location>
</feature>
<keyword evidence="3 6" id="KW-0812">Transmembrane</keyword>
<accession>A0ABS9AI20</accession>
<feature type="transmembrane region" description="Helical" evidence="6">
    <location>
        <begin position="48"/>
        <end position="69"/>
    </location>
</feature>
<feature type="transmembrane region" description="Helical" evidence="6">
    <location>
        <begin position="304"/>
        <end position="326"/>
    </location>
</feature>